<dbReference type="Ensembl" id="ENSLACT00000004403.1">
    <property type="protein sequence ID" value="ENSLACP00000004365.1"/>
    <property type="gene ID" value="ENSLACG00000003882.1"/>
</dbReference>
<reference evidence="14" key="1">
    <citation type="submission" date="2011-08" db="EMBL/GenBank/DDBJ databases">
        <title>The draft genome of Latimeria chalumnae.</title>
        <authorList>
            <person name="Di Palma F."/>
            <person name="Alfoldi J."/>
            <person name="Johnson J."/>
            <person name="Berlin A."/>
            <person name="Gnerre S."/>
            <person name="Jaffe D."/>
            <person name="MacCallum I."/>
            <person name="Young S."/>
            <person name="Walker B.J."/>
            <person name="Lander E."/>
            <person name="Lindblad-Toh K."/>
        </authorList>
    </citation>
    <scope>NUCLEOTIDE SEQUENCE [LARGE SCALE GENOMIC DNA]</scope>
    <source>
        <strain evidence="14">Wild caught</strain>
    </source>
</reference>
<dbReference type="InParanoid" id="H3A3Z4"/>
<dbReference type="InterPro" id="IPR036188">
    <property type="entry name" value="FAD/NAD-bd_sf"/>
</dbReference>
<evidence type="ECO:0000256" key="11">
    <source>
        <dbReference type="RuleBase" id="RU367069"/>
    </source>
</evidence>
<dbReference type="EMBL" id="AFYH01101267">
    <property type="status" value="NOT_ANNOTATED_CDS"/>
    <property type="molecule type" value="Genomic_DNA"/>
</dbReference>
<feature type="domain" description="Amine oxidase" evidence="12">
    <location>
        <begin position="12"/>
        <end position="473"/>
    </location>
</feature>
<dbReference type="InterPro" id="IPR004572">
    <property type="entry name" value="Protoporphyrinogen_oxidase"/>
</dbReference>
<protein>
    <recommendedName>
        <fullName evidence="4 11">Protoporphyrinogen oxidase</fullName>
        <ecNumber evidence="4 11">1.3.3.4</ecNumber>
    </recommendedName>
</protein>
<evidence type="ECO:0000256" key="1">
    <source>
        <dbReference type="ARBA" id="ARBA00002600"/>
    </source>
</evidence>
<dbReference type="SUPFAM" id="SSF51905">
    <property type="entry name" value="FAD/NAD(P)-binding domain"/>
    <property type="match status" value="1"/>
</dbReference>
<evidence type="ECO:0000256" key="9">
    <source>
        <dbReference type="ARBA" id="ARBA00023244"/>
    </source>
</evidence>
<evidence type="ECO:0000256" key="2">
    <source>
        <dbReference type="ARBA" id="ARBA00005073"/>
    </source>
</evidence>
<dbReference type="STRING" id="7897.ENSLACP00000004365"/>
<comment type="similarity">
    <text evidence="3 11">Belongs to the protoporphyrinogen/coproporphyrinogen oxidase family. Protoporphyrinogen oxidase subfamily.</text>
</comment>
<dbReference type="InterPro" id="IPR050464">
    <property type="entry name" value="Zeta_carotene_desat/Oxidored"/>
</dbReference>
<dbReference type="GO" id="GO:0006782">
    <property type="term" value="P:protoporphyrinogen IX biosynthetic process"/>
    <property type="evidence" value="ECO:0007669"/>
    <property type="project" value="UniProtKB-UniRule"/>
</dbReference>
<dbReference type="EC" id="1.3.3.4" evidence="4 11"/>
<dbReference type="Gene3D" id="3.50.50.60">
    <property type="entry name" value="FAD/NAD(P)-binding domain"/>
    <property type="match status" value="1"/>
</dbReference>
<dbReference type="PROSITE" id="PS51257">
    <property type="entry name" value="PROKAR_LIPOPROTEIN"/>
    <property type="match status" value="1"/>
</dbReference>
<keyword evidence="8 11" id="KW-0350">Heme biosynthesis</keyword>
<keyword evidence="6 11" id="KW-0274">FAD</keyword>
<keyword evidence="9 11" id="KW-0627">Porphyrin biosynthesis</keyword>
<evidence type="ECO:0000256" key="6">
    <source>
        <dbReference type="ARBA" id="ARBA00022827"/>
    </source>
</evidence>
<dbReference type="EMBL" id="AFYH01101265">
    <property type="status" value="NOT_ANNOTATED_CDS"/>
    <property type="molecule type" value="Genomic_DNA"/>
</dbReference>
<dbReference type="Pfam" id="PF01593">
    <property type="entry name" value="Amino_oxidase"/>
    <property type="match status" value="1"/>
</dbReference>
<dbReference type="OMA" id="WFDQWFG"/>
<dbReference type="NCBIfam" id="TIGR00562">
    <property type="entry name" value="proto_IX_ox"/>
    <property type="match status" value="1"/>
</dbReference>
<dbReference type="UniPathway" id="UPA00251">
    <property type="reaction ID" value="UER00324"/>
</dbReference>
<dbReference type="EMBL" id="AFYH01101268">
    <property type="status" value="NOT_ANNOTATED_CDS"/>
    <property type="molecule type" value="Genomic_DNA"/>
</dbReference>
<dbReference type="Bgee" id="ENSLACG00000003882">
    <property type="expression patterns" value="Expressed in pelvic fin and 2 other cell types or tissues"/>
</dbReference>
<evidence type="ECO:0000259" key="12">
    <source>
        <dbReference type="Pfam" id="PF01593"/>
    </source>
</evidence>
<dbReference type="InterPro" id="IPR002937">
    <property type="entry name" value="Amino_oxidase"/>
</dbReference>
<comment type="subcellular location">
    <subcellularLocation>
        <location evidence="11">Mitochondrion inner membrane</location>
    </subcellularLocation>
</comment>
<evidence type="ECO:0000256" key="4">
    <source>
        <dbReference type="ARBA" id="ARBA00012867"/>
    </source>
</evidence>
<keyword evidence="5 11" id="KW-0285">Flavoprotein</keyword>
<evidence type="ECO:0000256" key="10">
    <source>
        <dbReference type="ARBA" id="ARBA00047554"/>
    </source>
</evidence>
<keyword evidence="14" id="KW-1185">Reference proteome</keyword>
<organism evidence="13 14">
    <name type="scientific">Latimeria chalumnae</name>
    <name type="common">Coelacanth</name>
    <dbReference type="NCBI Taxonomy" id="7897"/>
    <lineage>
        <taxon>Eukaryota</taxon>
        <taxon>Metazoa</taxon>
        <taxon>Chordata</taxon>
        <taxon>Craniata</taxon>
        <taxon>Vertebrata</taxon>
        <taxon>Euteleostomi</taxon>
        <taxon>Coelacanthiformes</taxon>
        <taxon>Coelacanthidae</taxon>
        <taxon>Latimeria</taxon>
    </lineage>
</organism>
<proteinExistence type="inferred from homology"/>
<dbReference type="EMBL" id="AFYH01101266">
    <property type="status" value="NOT_ANNOTATED_CDS"/>
    <property type="molecule type" value="Genomic_DNA"/>
</dbReference>
<comment type="function">
    <text evidence="1 11">Catalyzes the 6-electron oxidation of protoporphyrinogen-IX to form protoporphyrin-IX.</text>
</comment>
<evidence type="ECO:0000313" key="14">
    <source>
        <dbReference type="Proteomes" id="UP000008672"/>
    </source>
</evidence>
<dbReference type="GeneTree" id="ENSGT00390000008744"/>
<dbReference type="PANTHER" id="PTHR42923">
    <property type="entry name" value="PROTOPORPHYRINOGEN OXIDASE"/>
    <property type="match status" value="1"/>
</dbReference>
<comment type="cofactor">
    <cofactor evidence="11">
        <name>FAD</name>
        <dbReference type="ChEBI" id="CHEBI:57692"/>
    </cofactor>
    <text evidence="11">Binds 1 FAD per subunit.</text>
</comment>
<name>H3A3Z4_LATCH</name>
<dbReference type="EMBL" id="AFYH01101264">
    <property type="status" value="NOT_ANNOTATED_CDS"/>
    <property type="molecule type" value="Genomic_DNA"/>
</dbReference>
<evidence type="ECO:0000256" key="7">
    <source>
        <dbReference type="ARBA" id="ARBA00023002"/>
    </source>
</evidence>
<dbReference type="Proteomes" id="UP000008672">
    <property type="component" value="Unassembled WGS sequence"/>
</dbReference>
<dbReference type="PANTHER" id="PTHR42923:SF3">
    <property type="entry name" value="PROTOPORPHYRINOGEN OXIDASE"/>
    <property type="match status" value="1"/>
</dbReference>
<evidence type="ECO:0000256" key="5">
    <source>
        <dbReference type="ARBA" id="ARBA00022630"/>
    </source>
</evidence>
<evidence type="ECO:0000256" key="8">
    <source>
        <dbReference type="ARBA" id="ARBA00023133"/>
    </source>
</evidence>
<dbReference type="HOGENOM" id="CLU_009629_2_1_1"/>
<accession>H3A3Z4</accession>
<keyword evidence="7 11" id="KW-0560">Oxidoreductase</keyword>
<dbReference type="SUPFAM" id="SSF54373">
    <property type="entry name" value="FAD-linked reductases, C-terminal domain"/>
    <property type="match status" value="1"/>
</dbReference>
<dbReference type="FunCoup" id="H3A3Z4">
    <property type="interactions" value="1339"/>
</dbReference>
<gene>
    <name evidence="13" type="primary">PPOX</name>
</gene>
<comment type="catalytic activity">
    <reaction evidence="10 11">
        <text>protoporphyrinogen IX + 3 O2 = protoporphyrin IX + 3 H2O2</text>
        <dbReference type="Rhea" id="RHEA:25576"/>
        <dbReference type="ChEBI" id="CHEBI:15379"/>
        <dbReference type="ChEBI" id="CHEBI:16240"/>
        <dbReference type="ChEBI" id="CHEBI:57306"/>
        <dbReference type="ChEBI" id="CHEBI:57307"/>
        <dbReference type="EC" id="1.3.3.4"/>
    </reaction>
</comment>
<dbReference type="GO" id="GO:0004729">
    <property type="term" value="F:oxygen-dependent protoporphyrinogen oxidase activity"/>
    <property type="evidence" value="ECO:0007669"/>
    <property type="project" value="UniProtKB-UniRule"/>
</dbReference>
<sequence>MQRTVVVTGAGISGLAACCHLAKYAHGTKVILLEASDRLGGWLHSTRTERGAVFEHGPRGIRPAGPVGKNTLKLVSDLGLENDILPVPGDHPASQNRYLYVDGKIHKLPSSIGSILQTSPPFTKPIIGSILKELMVRREKTPDETVHAFMQRRFGKELADIAVDSLCRGVFAGDCRKLSVRSCFPMLYNAEQKYGSVVLGMLFGGGNCPSPRNSGLPIVTTKKSWGRWSLTFKRNSKALPSLSNYSFKLSILYYSMHVLVMPEFRLFNVSIRVVKLQDGTIKADHVISATSAKALSFMLPPSMDALTEELRQILSATVAVVNLEYEGSVLPFVGFGHLVPSLEDACVLGIIYDSVSYPQQNRTGAPTTRLTVMMGGAWFLEQIGDPDKISQDHLLKVAMEAVRCHLGVQTDPLYSITHIQKECIPQYTVGHWKRLENITNYLHHSKVPLSVVGASYQGVSVNDCIYFAQLAVDKLLGKS</sequence>
<dbReference type="EMBL" id="AFYH01101263">
    <property type="status" value="NOT_ANNOTATED_CDS"/>
    <property type="molecule type" value="Genomic_DNA"/>
</dbReference>
<evidence type="ECO:0000256" key="3">
    <source>
        <dbReference type="ARBA" id="ARBA00010551"/>
    </source>
</evidence>
<reference evidence="13" key="3">
    <citation type="submission" date="2025-09" db="UniProtKB">
        <authorList>
            <consortium name="Ensembl"/>
        </authorList>
    </citation>
    <scope>IDENTIFICATION</scope>
</reference>
<dbReference type="GO" id="GO:0005743">
    <property type="term" value="C:mitochondrial inner membrane"/>
    <property type="evidence" value="ECO:0007669"/>
    <property type="project" value="UniProtKB-SubCell"/>
</dbReference>
<reference evidence="13" key="2">
    <citation type="submission" date="2025-08" db="UniProtKB">
        <authorList>
            <consortium name="Ensembl"/>
        </authorList>
    </citation>
    <scope>IDENTIFICATION</scope>
</reference>
<comment type="pathway">
    <text evidence="2 11">Porphyrin-containing compound metabolism; protoporphyrin-IX biosynthesis; protoporphyrin-IX from protoporphyrinogen-IX: step 1/1.</text>
</comment>
<dbReference type="AlphaFoldDB" id="H3A3Z4"/>
<dbReference type="eggNOG" id="KOG1276">
    <property type="taxonomic scope" value="Eukaryota"/>
</dbReference>
<evidence type="ECO:0000313" key="13">
    <source>
        <dbReference type="Ensembl" id="ENSLACP00000004365.1"/>
    </source>
</evidence>